<dbReference type="PIRSF" id="PIRSF004808">
    <property type="entry name" value="LasT"/>
    <property type="match status" value="1"/>
</dbReference>
<dbReference type="NCBIfam" id="TIGR00050">
    <property type="entry name" value="rRNA_methyl_1"/>
    <property type="match status" value="1"/>
</dbReference>
<comment type="catalytic activity">
    <reaction evidence="5">
        <text>cytidine(32) in tRNA + S-adenosyl-L-methionine = 2'-O-methylcytidine(32) in tRNA + S-adenosyl-L-homocysteine + H(+)</text>
        <dbReference type="Rhea" id="RHEA:42932"/>
        <dbReference type="Rhea" id="RHEA-COMP:10288"/>
        <dbReference type="Rhea" id="RHEA-COMP:10289"/>
        <dbReference type="ChEBI" id="CHEBI:15378"/>
        <dbReference type="ChEBI" id="CHEBI:57856"/>
        <dbReference type="ChEBI" id="CHEBI:59789"/>
        <dbReference type="ChEBI" id="CHEBI:74495"/>
        <dbReference type="ChEBI" id="CHEBI:82748"/>
        <dbReference type="EC" id="2.1.1.200"/>
    </reaction>
</comment>
<dbReference type="AlphaFoldDB" id="A0A917JSQ9"/>
<dbReference type="GO" id="GO:0160206">
    <property type="term" value="F:tRNA (cytidine(32)/uridine(32)-2'-O)-methyltransferase activity"/>
    <property type="evidence" value="ECO:0007669"/>
    <property type="project" value="UniProtKB-EC"/>
</dbReference>
<dbReference type="RefSeq" id="WP_131775947.1">
    <property type="nucleotide sequence ID" value="NZ_BMOB01000002.1"/>
</dbReference>
<evidence type="ECO:0000256" key="3">
    <source>
        <dbReference type="ARBA" id="ARBA00022679"/>
    </source>
</evidence>
<keyword evidence="8" id="KW-1185">Reference proteome</keyword>
<dbReference type="Gene3D" id="3.40.1280.10">
    <property type="match status" value="1"/>
</dbReference>
<protein>
    <recommendedName>
        <fullName evidence="5">tRNA (cytidine/uridine-2'-O-)-methyltransferase TrmJ</fullName>
        <ecNumber evidence="5">2.1.1.200</ecNumber>
    </recommendedName>
    <alternativeName>
        <fullName evidence="5">tRNA (cytidine(32)/uridine(32)-2'-O)-methyltransferase</fullName>
    </alternativeName>
    <alternativeName>
        <fullName evidence="5">tRNA Cm32/Um32 methyltransferase</fullName>
    </alternativeName>
</protein>
<dbReference type="NCBIfam" id="NF011694">
    <property type="entry name" value="PRK15114.1"/>
    <property type="match status" value="1"/>
</dbReference>
<dbReference type="OrthoDB" id="9806346at2"/>
<evidence type="ECO:0000256" key="5">
    <source>
        <dbReference type="RuleBase" id="RU362024"/>
    </source>
</evidence>
<dbReference type="FunFam" id="3.40.1280.10:FF:000006">
    <property type="entry name" value="Uncharacterized tRNA/rRNA methyltransferase HI_0380"/>
    <property type="match status" value="1"/>
</dbReference>
<evidence type="ECO:0000256" key="4">
    <source>
        <dbReference type="ARBA" id="ARBA00022691"/>
    </source>
</evidence>
<dbReference type="GO" id="GO:0003723">
    <property type="term" value="F:RNA binding"/>
    <property type="evidence" value="ECO:0007669"/>
    <property type="project" value="InterPro"/>
</dbReference>
<dbReference type="Gene3D" id="1.10.8.590">
    <property type="match status" value="1"/>
</dbReference>
<dbReference type="PANTHER" id="PTHR42786">
    <property type="entry name" value="TRNA/RRNA METHYLTRANSFERASE"/>
    <property type="match status" value="1"/>
</dbReference>
<organism evidence="7 8">
    <name type="scientific">Legionella impletisoli</name>
    <dbReference type="NCBI Taxonomy" id="343510"/>
    <lineage>
        <taxon>Bacteria</taxon>
        <taxon>Pseudomonadati</taxon>
        <taxon>Pseudomonadota</taxon>
        <taxon>Gammaproteobacteria</taxon>
        <taxon>Legionellales</taxon>
        <taxon>Legionellaceae</taxon>
        <taxon>Legionella</taxon>
    </lineage>
</organism>
<comment type="catalytic activity">
    <reaction evidence="5">
        <text>uridine(32) in tRNA + S-adenosyl-L-methionine = 2'-O-methyluridine(32) in tRNA + S-adenosyl-L-homocysteine + H(+)</text>
        <dbReference type="Rhea" id="RHEA:42936"/>
        <dbReference type="Rhea" id="RHEA-COMP:10107"/>
        <dbReference type="Rhea" id="RHEA-COMP:10290"/>
        <dbReference type="ChEBI" id="CHEBI:15378"/>
        <dbReference type="ChEBI" id="CHEBI:57856"/>
        <dbReference type="ChEBI" id="CHEBI:59789"/>
        <dbReference type="ChEBI" id="CHEBI:65315"/>
        <dbReference type="ChEBI" id="CHEBI:74478"/>
        <dbReference type="EC" id="2.1.1.200"/>
    </reaction>
</comment>
<comment type="subcellular location">
    <subcellularLocation>
        <location evidence="5">Cytoplasm</location>
    </subcellularLocation>
</comment>
<accession>A0A917JSQ9</accession>
<feature type="domain" description="tRNA/rRNA methyltransferase SpoU type" evidence="6">
    <location>
        <begin position="6"/>
        <end position="155"/>
    </location>
</feature>
<evidence type="ECO:0000313" key="7">
    <source>
        <dbReference type="EMBL" id="GGI79699.1"/>
    </source>
</evidence>
<keyword evidence="2 5" id="KW-0489">Methyltransferase</keyword>
<comment type="function">
    <text evidence="5">Catalyzes the formation of 2'O-methylated cytidine (Cm32) or 2'O-methylated uridine (Um32) at position 32 in tRNA.</text>
</comment>
<dbReference type="Pfam" id="PF00588">
    <property type="entry name" value="SpoU_methylase"/>
    <property type="match status" value="1"/>
</dbReference>
<reference evidence="7" key="1">
    <citation type="journal article" date="2014" name="Int. J. Syst. Evol. Microbiol.">
        <title>Complete genome sequence of Corynebacterium casei LMG S-19264T (=DSM 44701T), isolated from a smear-ripened cheese.</title>
        <authorList>
            <consortium name="US DOE Joint Genome Institute (JGI-PGF)"/>
            <person name="Walter F."/>
            <person name="Albersmeier A."/>
            <person name="Kalinowski J."/>
            <person name="Ruckert C."/>
        </authorList>
    </citation>
    <scope>NUCLEOTIDE SEQUENCE</scope>
    <source>
        <strain evidence="7">JCM 13919</strain>
    </source>
</reference>
<dbReference type="CDD" id="cd18093">
    <property type="entry name" value="SpoU-like_TrmJ"/>
    <property type="match status" value="1"/>
</dbReference>
<dbReference type="InterPro" id="IPR004384">
    <property type="entry name" value="RNA_MeTrfase_TrmJ/LasT"/>
</dbReference>
<dbReference type="GO" id="GO:0002128">
    <property type="term" value="P:tRNA nucleoside ribose methylation"/>
    <property type="evidence" value="ECO:0007669"/>
    <property type="project" value="TreeGrafter"/>
</dbReference>
<keyword evidence="3" id="KW-0808">Transferase</keyword>
<name>A0A917JSQ9_9GAMM</name>
<dbReference type="SUPFAM" id="SSF75217">
    <property type="entry name" value="alpha/beta knot"/>
    <property type="match status" value="1"/>
</dbReference>
<evidence type="ECO:0000256" key="2">
    <source>
        <dbReference type="ARBA" id="ARBA00022603"/>
    </source>
</evidence>
<dbReference type="InterPro" id="IPR029028">
    <property type="entry name" value="Alpha/beta_knot_MTases"/>
</dbReference>
<proteinExistence type="inferred from homology"/>
<reference evidence="7" key="2">
    <citation type="submission" date="2020-09" db="EMBL/GenBank/DDBJ databases">
        <authorList>
            <person name="Sun Q."/>
            <person name="Ohkuma M."/>
        </authorList>
    </citation>
    <scope>NUCLEOTIDE SEQUENCE</scope>
    <source>
        <strain evidence="7">JCM 13919</strain>
    </source>
</reference>
<dbReference type="EC" id="2.1.1.200" evidence="5"/>
<comment type="similarity">
    <text evidence="1">Belongs to the class IV-like SAM-binding methyltransferase superfamily. RNA methyltransferase TrmH family.</text>
</comment>
<comment type="caution">
    <text evidence="7">The sequence shown here is derived from an EMBL/GenBank/DDBJ whole genome shotgun (WGS) entry which is preliminary data.</text>
</comment>
<evidence type="ECO:0000313" key="8">
    <source>
        <dbReference type="Proteomes" id="UP000630149"/>
    </source>
</evidence>
<dbReference type="PANTHER" id="PTHR42786:SF2">
    <property type="entry name" value="TRNA (CYTIDINE_URIDINE-2'-O-)-METHYLTRANSFERASE TRMJ"/>
    <property type="match status" value="1"/>
</dbReference>
<dbReference type="Proteomes" id="UP000630149">
    <property type="component" value="Unassembled WGS sequence"/>
</dbReference>
<keyword evidence="4 5" id="KW-0949">S-adenosyl-L-methionine</keyword>
<comment type="subunit">
    <text evidence="5">Homodimer.</text>
</comment>
<dbReference type="GO" id="GO:0005829">
    <property type="term" value="C:cytosol"/>
    <property type="evidence" value="ECO:0007669"/>
    <property type="project" value="TreeGrafter"/>
</dbReference>
<dbReference type="EMBL" id="BMOB01000002">
    <property type="protein sequence ID" value="GGI79699.1"/>
    <property type="molecule type" value="Genomic_DNA"/>
</dbReference>
<dbReference type="InterPro" id="IPR029026">
    <property type="entry name" value="tRNA_m1G_MTases_N"/>
</dbReference>
<evidence type="ECO:0000259" key="6">
    <source>
        <dbReference type="Pfam" id="PF00588"/>
    </source>
</evidence>
<keyword evidence="5" id="KW-0963">Cytoplasm</keyword>
<evidence type="ECO:0000256" key="1">
    <source>
        <dbReference type="ARBA" id="ARBA00007228"/>
    </source>
</evidence>
<gene>
    <name evidence="5 7" type="primary">trmJ</name>
    <name evidence="7" type="ORF">GCM10007966_05270</name>
</gene>
<keyword evidence="5" id="KW-0819">tRNA processing</keyword>
<sequence length="249" mass="27957">MNFDSIRIILVETSHPGNIGSAARAMKTMGLKRLYLVSPKTFPDVRAVEMAAGAEDVLNHAIVTDTLSEALENCHLILATSARPRGIALPGLTPKEQAILISQQPDDTNIAILFGREHSGLTNEELLRCHYHINIPSNPDYSSLNLSQAVQIVAYELRMRLLSPLALVETEKDSLASAQDIERFYDHLKSVLIDIEFLKPSNPRRLMQRIRRLFNRAKLETMEINILRGILTQIQRTIGRQNASKAKQE</sequence>
<dbReference type="InterPro" id="IPR001537">
    <property type="entry name" value="SpoU_MeTrfase"/>
</dbReference>